<keyword evidence="6 7" id="KW-0472">Membrane</keyword>
<keyword evidence="2" id="KW-0813">Transport</keyword>
<evidence type="ECO:0000259" key="8">
    <source>
        <dbReference type="PROSITE" id="PS50850"/>
    </source>
</evidence>
<dbReference type="PANTHER" id="PTHR42718:SF46">
    <property type="entry name" value="BLR6921 PROTEIN"/>
    <property type="match status" value="1"/>
</dbReference>
<dbReference type="RefSeq" id="WP_061840862.1">
    <property type="nucleotide sequence ID" value="NZ_BDEC01000076.1"/>
</dbReference>
<gene>
    <name evidence="9" type="ORF">TEHN7118_1742</name>
</gene>
<dbReference type="GO" id="GO:0022857">
    <property type="term" value="F:transmembrane transporter activity"/>
    <property type="evidence" value="ECO:0007669"/>
    <property type="project" value="InterPro"/>
</dbReference>
<evidence type="ECO:0000313" key="10">
    <source>
        <dbReference type="Proteomes" id="UP000236214"/>
    </source>
</evidence>
<feature type="transmembrane region" description="Helical" evidence="7">
    <location>
        <begin position="337"/>
        <end position="356"/>
    </location>
</feature>
<feature type="transmembrane region" description="Helical" evidence="7">
    <location>
        <begin position="51"/>
        <end position="71"/>
    </location>
</feature>
<dbReference type="Pfam" id="PF07690">
    <property type="entry name" value="MFS_1"/>
    <property type="match status" value="1"/>
</dbReference>
<feature type="transmembrane region" description="Helical" evidence="7">
    <location>
        <begin position="271"/>
        <end position="295"/>
    </location>
</feature>
<dbReference type="PROSITE" id="PS51257">
    <property type="entry name" value="PROKAR_LIPOPROTEIN"/>
    <property type="match status" value="1"/>
</dbReference>
<dbReference type="InterPro" id="IPR020846">
    <property type="entry name" value="MFS_dom"/>
</dbReference>
<dbReference type="CDD" id="cd17321">
    <property type="entry name" value="MFS_MMR_MDR_like"/>
    <property type="match status" value="1"/>
</dbReference>
<evidence type="ECO:0000256" key="2">
    <source>
        <dbReference type="ARBA" id="ARBA00022448"/>
    </source>
</evidence>
<accession>A0A2H6CVC3</accession>
<dbReference type="GeneID" id="64053573"/>
<keyword evidence="5 7" id="KW-1133">Transmembrane helix</keyword>
<feature type="domain" description="Major facilitator superfamily (MFS) profile" evidence="8">
    <location>
        <begin position="17"/>
        <end position="457"/>
    </location>
</feature>
<dbReference type="InterPro" id="IPR011701">
    <property type="entry name" value="MFS"/>
</dbReference>
<feature type="transmembrane region" description="Helical" evidence="7">
    <location>
        <begin position="16"/>
        <end position="39"/>
    </location>
</feature>
<feature type="transmembrane region" description="Helical" evidence="7">
    <location>
        <begin position="433"/>
        <end position="452"/>
    </location>
</feature>
<comment type="caution">
    <text evidence="9">The sequence shown here is derived from an EMBL/GenBank/DDBJ whole genome shotgun (WGS) entry which is preliminary data.</text>
</comment>
<keyword evidence="10" id="KW-1185">Reference proteome</keyword>
<evidence type="ECO:0000256" key="5">
    <source>
        <dbReference type="ARBA" id="ARBA00022989"/>
    </source>
</evidence>
<dbReference type="Gene3D" id="1.20.1720.10">
    <property type="entry name" value="Multidrug resistance protein D"/>
    <property type="match status" value="1"/>
</dbReference>
<dbReference type="AlphaFoldDB" id="A0A2H6CVC3"/>
<dbReference type="PRINTS" id="PR01036">
    <property type="entry name" value="TCRTETB"/>
</dbReference>
<sequence>MNEKIMNDKKPQLSHALTFVACMGMFLSTLDTGIMNVALPFFTHFFNTHENIAAMSVVGYTVSLAAVIMPLGSLSDRIGKLKISFFGFLLFGISSLLCGLAPNILFLIIFRVFQGIGAAALQATSSALITSYVKKEQLNKALGTLGIAIGLGPVLGPSIGGMFLSLGAWQWIFWINIPLVLVTLFVNLFLLKQIKSSPVKIHSFDYKGTSLCLTAIVLLLSGLNFIVEPSQLALGTIFILGAIIVFIMLIKVEKKQKNPLFHLQDYRKSKIALDLLETALLGFATSMIFLLPPFLLEQLLHISSGKTGLYVLGAPIGLVVFSKISGNLNDGTKHRQFVRIGLWTMFISFLLLALTSQLWTPILVTSLLFIYGAGAGSFQPANIALIMQSSSQKMQSEVGSLQRMIQNIGIAISTTVGSGILILPFSLRTNLTIGWGLTTSLLFITLFTHLFIKRAKK</sequence>
<keyword evidence="3" id="KW-1003">Cell membrane</keyword>
<feature type="transmembrane region" description="Helical" evidence="7">
    <location>
        <begin position="211"/>
        <end position="227"/>
    </location>
</feature>
<feature type="transmembrane region" description="Helical" evidence="7">
    <location>
        <begin position="171"/>
        <end position="190"/>
    </location>
</feature>
<protein>
    <recommendedName>
        <fullName evidence="8">Major facilitator superfamily (MFS) profile domain-containing protein</fullName>
    </recommendedName>
</protein>
<feature type="transmembrane region" description="Helical" evidence="7">
    <location>
        <begin position="83"/>
        <end position="110"/>
    </location>
</feature>
<organism evidence="9 10">
    <name type="scientific">Tetragenococcus halophilus subsp. halophilus</name>
    <dbReference type="NCBI Taxonomy" id="1513897"/>
    <lineage>
        <taxon>Bacteria</taxon>
        <taxon>Bacillati</taxon>
        <taxon>Bacillota</taxon>
        <taxon>Bacilli</taxon>
        <taxon>Lactobacillales</taxon>
        <taxon>Enterococcaceae</taxon>
        <taxon>Tetragenococcus</taxon>
    </lineage>
</organism>
<feature type="transmembrane region" description="Helical" evidence="7">
    <location>
        <begin position="307"/>
        <end position="325"/>
    </location>
</feature>
<dbReference type="InterPro" id="IPR036259">
    <property type="entry name" value="MFS_trans_sf"/>
</dbReference>
<dbReference type="EMBL" id="BDEC01000076">
    <property type="protein sequence ID" value="GBD68936.1"/>
    <property type="molecule type" value="Genomic_DNA"/>
</dbReference>
<feature type="transmembrane region" description="Helical" evidence="7">
    <location>
        <begin position="233"/>
        <end position="250"/>
    </location>
</feature>
<dbReference type="PROSITE" id="PS50850">
    <property type="entry name" value="MFS"/>
    <property type="match status" value="1"/>
</dbReference>
<dbReference type="SUPFAM" id="SSF103473">
    <property type="entry name" value="MFS general substrate transporter"/>
    <property type="match status" value="1"/>
</dbReference>
<evidence type="ECO:0000256" key="3">
    <source>
        <dbReference type="ARBA" id="ARBA00022475"/>
    </source>
</evidence>
<dbReference type="GO" id="GO:0005886">
    <property type="term" value="C:plasma membrane"/>
    <property type="evidence" value="ECO:0007669"/>
    <property type="project" value="UniProtKB-SubCell"/>
</dbReference>
<evidence type="ECO:0000256" key="7">
    <source>
        <dbReference type="SAM" id="Phobius"/>
    </source>
</evidence>
<evidence type="ECO:0000313" key="9">
    <source>
        <dbReference type="EMBL" id="GBD68936.1"/>
    </source>
</evidence>
<evidence type="ECO:0000256" key="6">
    <source>
        <dbReference type="ARBA" id="ARBA00023136"/>
    </source>
</evidence>
<feature type="transmembrane region" description="Helical" evidence="7">
    <location>
        <begin position="145"/>
        <end position="165"/>
    </location>
</feature>
<dbReference type="Gene3D" id="1.20.1250.20">
    <property type="entry name" value="MFS general substrate transporter like domains"/>
    <property type="match status" value="1"/>
</dbReference>
<evidence type="ECO:0000256" key="4">
    <source>
        <dbReference type="ARBA" id="ARBA00022692"/>
    </source>
</evidence>
<name>A0A2H6CVC3_TETHA</name>
<evidence type="ECO:0000256" key="1">
    <source>
        <dbReference type="ARBA" id="ARBA00004651"/>
    </source>
</evidence>
<feature type="transmembrane region" description="Helical" evidence="7">
    <location>
        <begin position="362"/>
        <end position="387"/>
    </location>
</feature>
<dbReference type="Proteomes" id="UP000236214">
    <property type="component" value="Unassembled WGS sequence"/>
</dbReference>
<keyword evidence="4 7" id="KW-0812">Transmembrane</keyword>
<feature type="transmembrane region" description="Helical" evidence="7">
    <location>
        <begin position="116"/>
        <end position="133"/>
    </location>
</feature>
<proteinExistence type="predicted"/>
<feature type="transmembrane region" description="Helical" evidence="7">
    <location>
        <begin position="408"/>
        <end position="427"/>
    </location>
</feature>
<comment type="subcellular location">
    <subcellularLocation>
        <location evidence="1">Cell membrane</location>
        <topology evidence="1">Multi-pass membrane protein</topology>
    </subcellularLocation>
</comment>
<reference evidence="9 10" key="1">
    <citation type="submission" date="2016-05" db="EMBL/GenBank/DDBJ databases">
        <title>Whole genome sequencing of Tetragenococcus halophilus subsp. halophilus NISL 7118.</title>
        <authorList>
            <person name="Shiwa Y."/>
            <person name="Nishimura I."/>
            <person name="Yoshikawa H."/>
            <person name="Koyama Y."/>
            <person name="Oguma T."/>
        </authorList>
    </citation>
    <scope>NUCLEOTIDE SEQUENCE [LARGE SCALE GENOMIC DNA]</scope>
    <source>
        <strain evidence="9 10">NISL 7118</strain>
    </source>
</reference>
<dbReference type="PANTHER" id="PTHR42718">
    <property type="entry name" value="MAJOR FACILITATOR SUPERFAMILY MULTIDRUG TRANSPORTER MFSC"/>
    <property type="match status" value="1"/>
</dbReference>